<dbReference type="InterPro" id="IPR011051">
    <property type="entry name" value="RmlC_Cupin_sf"/>
</dbReference>
<dbReference type="SUPFAM" id="SSF51182">
    <property type="entry name" value="RmlC-like cupins"/>
    <property type="match status" value="1"/>
</dbReference>
<keyword evidence="3" id="KW-1185">Reference proteome</keyword>
<name>A0A927B4X6_9BACT</name>
<dbReference type="PANTHER" id="PTHR36440">
    <property type="entry name" value="PUTATIVE (AFU_ORTHOLOGUE AFUA_8G07350)-RELATED"/>
    <property type="match status" value="1"/>
</dbReference>
<organism evidence="2 3">
    <name type="scientific">Spirosoma validum</name>
    <dbReference type="NCBI Taxonomy" id="2771355"/>
    <lineage>
        <taxon>Bacteria</taxon>
        <taxon>Pseudomonadati</taxon>
        <taxon>Bacteroidota</taxon>
        <taxon>Cytophagia</taxon>
        <taxon>Cytophagales</taxon>
        <taxon>Cytophagaceae</taxon>
        <taxon>Spirosoma</taxon>
    </lineage>
</organism>
<dbReference type="InterPro" id="IPR013096">
    <property type="entry name" value="Cupin_2"/>
</dbReference>
<dbReference type="Gene3D" id="2.60.120.10">
    <property type="entry name" value="Jelly Rolls"/>
    <property type="match status" value="1"/>
</dbReference>
<dbReference type="Pfam" id="PF07883">
    <property type="entry name" value="Cupin_2"/>
    <property type="match status" value="1"/>
</dbReference>
<evidence type="ECO:0000313" key="3">
    <source>
        <dbReference type="Proteomes" id="UP000653797"/>
    </source>
</evidence>
<dbReference type="AlphaFoldDB" id="A0A927B4X6"/>
<dbReference type="EMBL" id="JACXAA010000009">
    <property type="protein sequence ID" value="MBD2755720.1"/>
    <property type="molecule type" value="Genomic_DNA"/>
</dbReference>
<dbReference type="PANTHER" id="PTHR36440:SF1">
    <property type="entry name" value="PUTATIVE (AFU_ORTHOLOGUE AFUA_8G07350)-RELATED"/>
    <property type="match status" value="1"/>
</dbReference>
<dbReference type="InterPro" id="IPR014710">
    <property type="entry name" value="RmlC-like_jellyroll"/>
</dbReference>
<sequence>MNKELLCLGHKISVHQPLGNFDLVEGTTPPNVPGPPPHYHTGYNELFLVLEGKMEFMKDGKLTTVETGESIDLPPNTLHTFKNAGDTPCRWLNIHSPKGFLSFFEEFGINAQEGNAFEKSVDSAVINKVIQKATSYDMHIVMP</sequence>
<gene>
    <name evidence="2" type="ORF">IC230_22645</name>
</gene>
<comment type="caution">
    <text evidence="2">The sequence shown here is derived from an EMBL/GenBank/DDBJ whole genome shotgun (WGS) entry which is preliminary data.</text>
</comment>
<dbReference type="InterPro" id="IPR053146">
    <property type="entry name" value="QDO-like"/>
</dbReference>
<proteinExistence type="predicted"/>
<feature type="domain" description="Cupin type-2" evidence="1">
    <location>
        <begin position="28"/>
        <end position="94"/>
    </location>
</feature>
<accession>A0A927B4X6</accession>
<reference evidence="2" key="1">
    <citation type="submission" date="2020-09" db="EMBL/GenBank/DDBJ databases">
        <authorList>
            <person name="Kim M.K."/>
        </authorList>
    </citation>
    <scope>NUCLEOTIDE SEQUENCE</scope>
    <source>
        <strain evidence="2">BT704</strain>
    </source>
</reference>
<evidence type="ECO:0000313" key="2">
    <source>
        <dbReference type="EMBL" id="MBD2755720.1"/>
    </source>
</evidence>
<evidence type="ECO:0000259" key="1">
    <source>
        <dbReference type="Pfam" id="PF07883"/>
    </source>
</evidence>
<dbReference type="RefSeq" id="WP_191041341.1">
    <property type="nucleotide sequence ID" value="NZ_JACXAA010000009.1"/>
</dbReference>
<dbReference type="Proteomes" id="UP000653797">
    <property type="component" value="Unassembled WGS sequence"/>
</dbReference>
<protein>
    <submittedName>
        <fullName evidence="2">Cupin domain-containing protein</fullName>
    </submittedName>
</protein>